<dbReference type="EMBL" id="CAFBOK010000010">
    <property type="protein sequence ID" value="CAB4971955.1"/>
    <property type="molecule type" value="Genomic_DNA"/>
</dbReference>
<proteinExistence type="predicted"/>
<dbReference type="AlphaFoldDB" id="A0A6J7LWY8"/>
<accession>A0A6J7LWY8</accession>
<protein>
    <submittedName>
        <fullName evidence="1">Unannotated protein</fullName>
    </submittedName>
</protein>
<sequence length="125" mass="14322">MSFFEVFAFLHGKERRARGVAHNRHSVPLWRAEWLVFDIAQVCNFGTHGRKWSDWRVRVIGGFAGNCFSSVVVVGDFDILHEVERPEAAVIFWLHVEPSPNQFDVDGSVGVLELFCHCWSYLGET</sequence>
<evidence type="ECO:0000313" key="1">
    <source>
        <dbReference type="EMBL" id="CAB4971955.1"/>
    </source>
</evidence>
<name>A0A6J7LWY8_9ZZZZ</name>
<gene>
    <name evidence="1" type="ORF">UFOPK3927_00169</name>
</gene>
<reference evidence="1" key="1">
    <citation type="submission" date="2020-05" db="EMBL/GenBank/DDBJ databases">
        <authorList>
            <person name="Chiriac C."/>
            <person name="Salcher M."/>
            <person name="Ghai R."/>
            <person name="Kavagutti S V."/>
        </authorList>
    </citation>
    <scope>NUCLEOTIDE SEQUENCE</scope>
</reference>
<organism evidence="1">
    <name type="scientific">freshwater metagenome</name>
    <dbReference type="NCBI Taxonomy" id="449393"/>
    <lineage>
        <taxon>unclassified sequences</taxon>
        <taxon>metagenomes</taxon>
        <taxon>ecological metagenomes</taxon>
    </lineage>
</organism>